<evidence type="ECO:0000313" key="1">
    <source>
        <dbReference type="EMBL" id="KAJ0182518.1"/>
    </source>
</evidence>
<accession>A0ACC1DFT5</accession>
<protein>
    <submittedName>
        <fullName evidence="1">Uncharacterized protein</fullName>
    </submittedName>
</protein>
<gene>
    <name evidence="1" type="ORF">K1T71_001887</name>
</gene>
<dbReference type="EMBL" id="CM034389">
    <property type="protein sequence ID" value="KAJ0182518.1"/>
    <property type="molecule type" value="Genomic_DNA"/>
</dbReference>
<evidence type="ECO:0000313" key="2">
    <source>
        <dbReference type="Proteomes" id="UP000824533"/>
    </source>
</evidence>
<dbReference type="Proteomes" id="UP000824533">
    <property type="component" value="Linkage Group LG03"/>
</dbReference>
<keyword evidence="2" id="KW-1185">Reference proteome</keyword>
<sequence>MQKILPIYLPIMLVIVSASRAVEIRRRYHQEVGIPLASHIKAIEEATNRHRRSTGGGPASIYYYPFVAGLLIYLEDFDLSVCSASLLNHQHLVSAAHCWYDGEDQSQFYTVVLGSESLFNGGLRIITADVVVHYEWEPSTLLNDIPIITLPHKIRFSDKIFPVALPSKVDLSKTFVGYQAVVIGFGMTSFWDSFDEEKRTASYVKVKIITNRKCSFSYNDIIPRSQMCTSGLGGVGICDGDSGGPLIIRKLRKNILIGISSFAGVASCPRGKPSGFTRVTEFYDFIYDHIS</sequence>
<comment type="caution">
    <text evidence="1">The sequence shown here is derived from an EMBL/GenBank/DDBJ whole genome shotgun (WGS) entry which is preliminary data.</text>
</comment>
<organism evidence="1 2">
    <name type="scientific">Dendrolimus kikuchii</name>
    <dbReference type="NCBI Taxonomy" id="765133"/>
    <lineage>
        <taxon>Eukaryota</taxon>
        <taxon>Metazoa</taxon>
        <taxon>Ecdysozoa</taxon>
        <taxon>Arthropoda</taxon>
        <taxon>Hexapoda</taxon>
        <taxon>Insecta</taxon>
        <taxon>Pterygota</taxon>
        <taxon>Neoptera</taxon>
        <taxon>Endopterygota</taxon>
        <taxon>Lepidoptera</taxon>
        <taxon>Glossata</taxon>
        <taxon>Ditrysia</taxon>
        <taxon>Bombycoidea</taxon>
        <taxon>Lasiocampidae</taxon>
        <taxon>Dendrolimus</taxon>
    </lineage>
</organism>
<reference evidence="1 2" key="1">
    <citation type="journal article" date="2021" name="Front. Genet.">
        <title>Chromosome-Level Genome Assembly Reveals Significant Gene Expansion in the Toll and IMD Signaling Pathways of Dendrolimus kikuchii.</title>
        <authorList>
            <person name="Zhou J."/>
            <person name="Wu P."/>
            <person name="Xiong Z."/>
            <person name="Liu N."/>
            <person name="Zhao N."/>
            <person name="Ji M."/>
            <person name="Qiu Y."/>
            <person name="Yang B."/>
        </authorList>
    </citation>
    <scope>NUCLEOTIDE SEQUENCE [LARGE SCALE GENOMIC DNA]</scope>
    <source>
        <strain evidence="1">Ann1</strain>
    </source>
</reference>
<name>A0ACC1DFT5_9NEOP</name>
<proteinExistence type="predicted"/>